<dbReference type="EMBL" id="JRLV01000020">
    <property type="protein sequence ID" value="KGO79178.1"/>
    <property type="molecule type" value="Genomic_DNA"/>
</dbReference>
<proteinExistence type="predicted"/>
<dbReference type="AlphaFoldDB" id="A0A0A2LJ44"/>
<evidence type="ECO:0000259" key="2">
    <source>
        <dbReference type="PROSITE" id="PS50093"/>
    </source>
</evidence>
<dbReference type="SUPFAM" id="SSF49299">
    <property type="entry name" value="PKD domain"/>
    <property type="match status" value="1"/>
</dbReference>
<dbReference type="Gene3D" id="2.130.10.10">
    <property type="entry name" value="YVTN repeat-like/Quinoprotein amine dehydrogenase"/>
    <property type="match status" value="1"/>
</dbReference>
<accession>A0A0A2LJ44</accession>
<feature type="domain" description="PKD" evidence="2">
    <location>
        <begin position="423"/>
        <end position="482"/>
    </location>
</feature>
<comment type="caution">
    <text evidence="3">The sequence shown here is derived from an EMBL/GenBank/DDBJ whole genome shotgun (WGS) entry which is preliminary data.</text>
</comment>
<dbReference type="CDD" id="cd00146">
    <property type="entry name" value="PKD"/>
    <property type="match status" value="1"/>
</dbReference>
<gene>
    <name evidence="3" type="ORF">Q763_14985</name>
</gene>
<dbReference type="Pfam" id="PF18911">
    <property type="entry name" value="PKD_4"/>
    <property type="match status" value="1"/>
</dbReference>
<dbReference type="Pfam" id="PF13585">
    <property type="entry name" value="CHU_C"/>
    <property type="match status" value="1"/>
</dbReference>
<sequence length="834" mass="91058">MKKLLLFTSFLLFLSQTAFSQFQNGLWIGKEANTWCLPYIGITFTSGEPVVTMDGIQLFGATEGLTAISDVDGELLFYAGGKTVWNKNNVVMLNGSGLLSGAISSTQSGVVVKKPGSDNIYYLFNIDEGASFSPGLLYSEIDMTLDNGLGAITENKNIVLDEDAKVEKITAVYHADGEQVWVITHRAISDTYVAYLVSANGVSTTPVISNIGTFYEGFPYPDAVFYGPEGIGHLKASPDGSKLAAALFNGPNKGVDVFDFNNETGEITNHMHVGDFTLMPYGVEFSPNSKYLYVCNSLGFAVANEVYQFDVTSTTNDDLIASKEVISTVSLDSVIGNSAMQLGPDGKIYIINSFQNSLNVINCPNNQGSACMFQYDQVPLSFAGGLGLPSFIQSYFESGIIANQTCPDDAVTFTLLRIPEVDSVTWDFGDSDSGNDNTSTDIDGVHLFSAPGTYTVTAVVTSNGAIQTATVKILIEAPEDGFTAPADITVCSDTTAAEFDLTQQGEQALNGLNPDEYTITYYTSQEDAQLQENEITTPNAYTTIGQTIYMGVLNNENSCYAILSFELIVSSFPQVSELPEITLCDDSIEDGYTIFDLTENENMLTEGQENIVVAYFISQEDAEEESNAIVNPTEYENISNPQTIYVRVSNSSCSAVTTYNILVYENPPVEREFDVTGCSPFNLPEVILPEGITIQGYYEAETDAELIQNAITTPNAYVVEADEQTIYVRGEAANGCAIIFYLNIFNGDCFIPRGISPNGDDKNDEFDLSGFDVDSLSIFNRYGQEVYYMNNYTNEWYGQNKNGSELPTGTYYYAIKMNGGDTKTGWVYINRQEN</sequence>
<dbReference type="InterPro" id="IPR015943">
    <property type="entry name" value="WD40/YVTN_repeat-like_dom_sf"/>
</dbReference>
<evidence type="ECO:0000313" key="4">
    <source>
        <dbReference type="Proteomes" id="UP000030129"/>
    </source>
</evidence>
<dbReference type="eggNOG" id="COG3291">
    <property type="taxonomic scope" value="Bacteria"/>
</dbReference>
<dbReference type="SUPFAM" id="SSF82171">
    <property type="entry name" value="DPP6 N-terminal domain-like"/>
    <property type="match status" value="1"/>
</dbReference>
<evidence type="ECO:0000313" key="3">
    <source>
        <dbReference type="EMBL" id="KGO79178.1"/>
    </source>
</evidence>
<dbReference type="RefSeq" id="WP_035135654.1">
    <property type="nucleotide sequence ID" value="NZ_JRLV01000020.1"/>
</dbReference>
<dbReference type="NCBIfam" id="TIGR04131">
    <property type="entry name" value="Bac_Flav_CTERM"/>
    <property type="match status" value="1"/>
</dbReference>
<evidence type="ECO:0000256" key="1">
    <source>
        <dbReference type="SAM" id="SignalP"/>
    </source>
</evidence>
<feature type="chain" id="PRO_5001990342" description="PKD domain-containing protein" evidence="1">
    <location>
        <begin position="21"/>
        <end position="834"/>
    </location>
</feature>
<protein>
    <recommendedName>
        <fullName evidence="2">PKD domain-containing protein</fullName>
    </recommendedName>
</protein>
<organism evidence="3 4">
    <name type="scientific">Flavobacterium beibuense F44-8</name>
    <dbReference type="NCBI Taxonomy" id="1406840"/>
    <lineage>
        <taxon>Bacteria</taxon>
        <taxon>Pseudomonadati</taxon>
        <taxon>Bacteroidota</taxon>
        <taxon>Flavobacteriia</taxon>
        <taxon>Flavobacteriales</taxon>
        <taxon>Flavobacteriaceae</taxon>
        <taxon>Flavobacterium</taxon>
    </lineage>
</organism>
<reference evidence="3 4" key="1">
    <citation type="submission" date="2013-09" db="EMBL/GenBank/DDBJ databases">
        <authorList>
            <person name="Zeng Z."/>
            <person name="Chen C."/>
        </authorList>
    </citation>
    <scope>NUCLEOTIDE SEQUENCE [LARGE SCALE GENOMIC DNA]</scope>
    <source>
        <strain evidence="3 4">F44-8</strain>
    </source>
</reference>
<dbReference type="InterPro" id="IPR000601">
    <property type="entry name" value="PKD_dom"/>
</dbReference>
<keyword evidence="1" id="KW-0732">Signal</keyword>
<dbReference type="InterPro" id="IPR013783">
    <property type="entry name" value="Ig-like_fold"/>
</dbReference>
<dbReference type="Gene3D" id="2.60.40.10">
    <property type="entry name" value="Immunoglobulins"/>
    <property type="match status" value="1"/>
</dbReference>
<feature type="signal peptide" evidence="1">
    <location>
        <begin position="1"/>
        <end position="20"/>
    </location>
</feature>
<name>A0A0A2LJ44_9FLAO</name>
<dbReference type="InterPro" id="IPR026341">
    <property type="entry name" value="T9SS_type_B"/>
</dbReference>
<keyword evidence="4" id="KW-1185">Reference proteome</keyword>
<dbReference type="Proteomes" id="UP000030129">
    <property type="component" value="Unassembled WGS sequence"/>
</dbReference>
<dbReference type="STRING" id="1406840.Q763_14985"/>
<dbReference type="InterPro" id="IPR035986">
    <property type="entry name" value="PKD_dom_sf"/>
</dbReference>
<dbReference type="PROSITE" id="PS50093">
    <property type="entry name" value="PKD"/>
    <property type="match status" value="1"/>
</dbReference>